<dbReference type="Proteomes" id="UP000807469">
    <property type="component" value="Unassembled WGS sequence"/>
</dbReference>
<keyword evidence="3" id="KW-1185">Reference proteome</keyword>
<protein>
    <recommendedName>
        <fullName evidence="1">G domain-containing protein</fullName>
    </recommendedName>
</protein>
<comment type="caution">
    <text evidence="2">The sequence shown here is derived from an EMBL/GenBank/DDBJ whole genome shotgun (WGS) entry which is preliminary data.</text>
</comment>
<evidence type="ECO:0000313" key="3">
    <source>
        <dbReference type="Proteomes" id="UP000807469"/>
    </source>
</evidence>
<dbReference type="CDD" id="cd00882">
    <property type="entry name" value="Ras_like_GTPase"/>
    <property type="match status" value="1"/>
</dbReference>
<dbReference type="OrthoDB" id="2846732at2759"/>
<evidence type="ECO:0000259" key="1">
    <source>
        <dbReference type="Pfam" id="PF01926"/>
    </source>
</evidence>
<dbReference type="GO" id="GO:0005525">
    <property type="term" value="F:GTP binding"/>
    <property type="evidence" value="ECO:0007669"/>
    <property type="project" value="InterPro"/>
</dbReference>
<name>A0A9P5ZA35_9AGAR</name>
<sequence length="235" mass="26292">MAGKNTSRQNFGGAPSEMGSRGAVIILLGEIGAGKSTFISVAGQTLQIRPEIGHGLLSCTKHVQEFQVQSPYNPKQLVRLIDTPGFNDPAIDDDEQLFNIIEWLKLEPKTKISGILFLHGIDQERVNPTVVSPNHILIPTPPGVRIVTTKWDAPIPEEKKSGHENDLQRIFPTSETLRFHRTFDSAWEIITAIQADPSGLTQNEFRKMLLKICPKFKQHTSIIDKMKGLFRQMFA</sequence>
<dbReference type="InterPro" id="IPR006073">
    <property type="entry name" value="GTP-bd"/>
</dbReference>
<feature type="domain" description="G" evidence="1">
    <location>
        <begin position="25"/>
        <end position="95"/>
    </location>
</feature>
<dbReference type="AlphaFoldDB" id="A0A9P5ZA35"/>
<dbReference type="EMBL" id="MU155144">
    <property type="protein sequence ID" value="KAF9484392.1"/>
    <property type="molecule type" value="Genomic_DNA"/>
</dbReference>
<reference evidence="2" key="1">
    <citation type="submission" date="2020-11" db="EMBL/GenBank/DDBJ databases">
        <authorList>
            <consortium name="DOE Joint Genome Institute"/>
            <person name="Ahrendt S."/>
            <person name="Riley R."/>
            <person name="Andreopoulos W."/>
            <person name="Labutti K."/>
            <person name="Pangilinan J."/>
            <person name="Ruiz-Duenas F.J."/>
            <person name="Barrasa J.M."/>
            <person name="Sanchez-Garcia M."/>
            <person name="Camarero S."/>
            <person name="Miyauchi S."/>
            <person name="Serrano A."/>
            <person name="Linde D."/>
            <person name="Babiker R."/>
            <person name="Drula E."/>
            <person name="Ayuso-Fernandez I."/>
            <person name="Pacheco R."/>
            <person name="Padilla G."/>
            <person name="Ferreira P."/>
            <person name="Barriuso J."/>
            <person name="Kellner H."/>
            <person name="Castanera R."/>
            <person name="Alfaro M."/>
            <person name="Ramirez L."/>
            <person name="Pisabarro A.G."/>
            <person name="Kuo A."/>
            <person name="Tritt A."/>
            <person name="Lipzen A."/>
            <person name="He G."/>
            <person name="Yan M."/>
            <person name="Ng V."/>
            <person name="Cullen D."/>
            <person name="Martin F."/>
            <person name="Rosso M.-N."/>
            <person name="Henrissat B."/>
            <person name="Hibbett D."/>
            <person name="Martinez A.T."/>
            <person name="Grigoriev I.V."/>
        </authorList>
    </citation>
    <scope>NUCLEOTIDE SEQUENCE</scope>
    <source>
        <strain evidence="2">CIRM-BRFM 674</strain>
    </source>
</reference>
<evidence type="ECO:0000313" key="2">
    <source>
        <dbReference type="EMBL" id="KAF9484392.1"/>
    </source>
</evidence>
<gene>
    <name evidence="2" type="ORF">BDN70DRAFT_872680</name>
</gene>
<organism evidence="2 3">
    <name type="scientific">Pholiota conissans</name>
    <dbReference type="NCBI Taxonomy" id="109636"/>
    <lineage>
        <taxon>Eukaryota</taxon>
        <taxon>Fungi</taxon>
        <taxon>Dikarya</taxon>
        <taxon>Basidiomycota</taxon>
        <taxon>Agaricomycotina</taxon>
        <taxon>Agaricomycetes</taxon>
        <taxon>Agaricomycetidae</taxon>
        <taxon>Agaricales</taxon>
        <taxon>Agaricineae</taxon>
        <taxon>Strophariaceae</taxon>
        <taxon>Pholiota</taxon>
    </lineage>
</organism>
<proteinExistence type="predicted"/>
<dbReference type="Gene3D" id="3.40.50.300">
    <property type="entry name" value="P-loop containing nucleotide triphosphate hydrolases"/>
    <property type="match status" value="1"/>
</dbReference>
<dbReference type="Pfam" id="PF01926">
    <property type="entry name" value="MMR_HSR1"/>
    <property type="match status" value="1"/>
</dbReference>
<accession>A0A9P5ZA35</accession>
<dbReference type="SUPFAM" id="SSF52540">
    <property type="entry name" value="P-loop containing nucleoside triphosphate hydrolases"/>
    <property type="match status" value="1"/>
</dbReference>
<dbReference type="InterPro" id="IPR027417">
    <property type="entry name" value="P-loop_NTPase"/>
</dbReference>